<protein>
    <submittedName>
        <fullName evidence="1">Uncharacterized protein</fullName>
    </submittedName>
</protein>
<reference evidence="1 2" key="1">
    <citation type="submission" date="2018-12" db="EMBL/GenBank/DDBJ databases">
        <title>The Batch Genome Submission of Enterobacter spp. strains.</title>
        <authorList>
            <person name="Wei L."/>
            <person name="Wu W."/>
            <person name="Lin J."/>
            <person name="Zhang X."/>
            <person name="Feng Y."/>
            <person name="Zong Z."/>
        </authorList>
    </citation>
    <scope>NUCLEOTIDE SEQUENCE [LARGE SCALE GENOMIC DNA]</scope>
    <source>
        <strain evidence="1 2">WCHEM090044</strain>
    </source>
</reference>
<comment type="caution">
    <text evidence="1">The sequence shown here is derived from an EMBL/GenBank/DDBJ whole genome shotgun (WGS) entry which is preliminary data.</text>
</comment>
<evidence type="ECO:0000313" key="1">
    <source>
        <dbReference type="EMBL" id="RTN19007.1"/>
    </source>
</evidence>
<dbReference type="Proteomes" id="UP000278241">
    <property type="component" value="Unassembled WGS sequence"/>
</dbReference>
<dbReference type="RefSeq" id="WP_032666464.1">
    <property type="nucleotide sequence ID" value="NZ_RXRX01000018.1"/>
</dbReference>
<evidence type="ECO:0000313" key="2">
    <source>
        <dbReference type="Proteomes" id="UP000278241"/>
    </source>
</evidence>
<gene>
    <name evidence="1" type="ORF">EKN94_20755</name>
</gene>
<organism evidence="1 2">
    <name type="scientific">Enterobacter quasimori</name>
    <dbReference type="NCBI Taxonomy" id="2838947"/>
    <lineage>
        <taxon>Bacteria</taxon>
        <taxon>Pseudomonadati</taxon>
        <taxon>Pseudomonadota</taxon>
        <taxon>Gammaproteobacteria</taxon>
        <taxon>Enterobacterales</taxon>
        <taxon>Enterobacteriaceae</taxon>
        <taxon>Enterobacter</taxon>
    </lineage>
</organism>
<name>A0ABY0ANV9_9ENTR</name>
<proteinExistence type="predicted"/>
<dbReference type="EMBL" id="RXRX01000018">
    <property type="protein sequence ID" value="RTN19007.1"/>
    <property type="molecule type" value="Genomic_DNA"/>
</dbReference>
<accession>A0ABY0ANV9</accession>
<sequence>MDFRTQYLDYFKRIAHHLGEGWRVVTLPTESVYSITLINPELRHFMISAKRAENSRLHISSGVNQDRHFYSKHWCTVSPDRSPAQVARDIKRKLLEHAFKENAEEVERRSKREGNSEATAILLAALGRLVEVDDDTRHSGTFCNFVHKGAGIKGKIEGKLEWGNFDLRLSALPPEKLVKIMGFLTTL</sequence>
<keyword evidence="2" id="KW-1185">Reference proteome</keyword>